<name>A0A6A5SK33_9PLEO</name>
<sequence length="301" mass="34078">MAAAHTYNLLDYSEDITSFDELDNYAQANFEEDYAKLPDPSTYNITRAFCGARLCIGEASSSAVLKSLTYSGDDTLDVWASLDHRSGALLLTIDSFRIRPIHYNEIKLLEPFCWLWPGIANWIGLDKLDGFVRYVFLARGYPASLEEMPFRIQEVFPQICSDIATAQDMKNMRSVWEGGEVRRDQVYNSGSEDGEHTEEASVGMLDEVKTPDVASESRMRELEDDFKSLTATLDAIHEERDAKKANRRTTTGNSEDDLQAAMEEIFDLAAELAAALKEADKWKKQYERVKQALHVVLEDVF</sequence>
<dbReference type="EMBL" id="ML976128">
    <property type="protein sequence ID" value="KAF1937717.1"/>
    <property type="molecule type" value="Genomic_DNA"/>
</dbReference>
<feature type="coiled-coil region" evidence="1">
    <location>
        <begin position="219"/>
        <end position="292"/>
    </location>
</feature>
<reference evidence="2" key="1">
    <citation type="journal article" date="2020" name="Stud. Mycol.">
        <title>101 Dothideomycetes genomes: a test case for predicting lifestyles and emergence of pathogens.</title>
        <authorList>
            <person name="Haridas S."/>
            <person name="Albert R."/>
            <person name="Binder M."/>
            <person name="Bloem J."/>
            <person name="Labutti K."/>
            <person name="Salamov A."/>
            <person name="Andreopoulos B."/>
            <person name="Baker S."/>
            <person name="Barry K."/>
            <person name="Bills G."/>
            <person name="Bluhm B."/>
            <person name="Cannon C."/>
            <person name="Castanera R."/>
            <person name="Culley D."/>
            <person name="Daum C."/>
            <person name="Ezra D."/>
            <person name="Gonzalez J."/>
            <person name="Henrissat B."/>
            <person name="Kuo A."/>
            <person name="Liang C."/>
            <person name="Lipzen A."/>
            <person name="Lutzoni F."/>
            <person name="Magnuson J."/>
            <person name="Mondo S."/>
            <person name="Nolan M."/>
            <person name="Ohm R."/>
            <person name="Pangilinan J."/>
            <person name="Park H.-J."/>
            <person name="Ramirez L."/>
            <person name="Alfaro M."/>
            <person name="Sun H."/>
            <person name="Tritt A."/>
            <person name="Yoshinaga Y."/>
            <person name="Zwiers L.-H."/>
            <person name="Turgeon B."/>
            <person name="Goodwin S."/>
            <person name="Spatafora J."/>
            <person name="Crous P."/>
            <person name="Grigoriev I."/>
        </authorList>
    </citation>
    <scope>NUCLEOTIDE SEQUENCE</scope>
    <source>
        <strain evidence="2">CBS 161.51</strain>
    </source>
</reference>
<keyword evidence="1" id="KW-0175">Coiled coil</keyword>
<accession>A0A6A5SK33</accession>
<dbReference type="OrthoDB" id="10477141at2759"/>
<evidence type="ECO:0000256" key="1">
    <source>
        <dbReference type="SAM" id="Coils"/>
    </source>
</evidence>
<proteinExistence type="predicted"/>
<organism evidence="2 3">
    <name type="scientific">Clathrospora elynae</name>
    <dbReference type="NCBI Taxonomy" id="706981"/>
    <lineage>
        <taxon>Eukaryota</taxon>
        <taxon>Fungi</taxon>
        <taxon>Dikarya</taxon>
        <taxon>Ascomycota</taxon>
        <taxon>Pezizomycotina</taxon>
        <taxon>Dothideomycetes</taxon>
        <taxon>Pleosporomycetidae</taxon>
        <taxon>Pleosporales</taxon>
        <taxon>Diademaceae</taxon>
        <taxon>Clathrospora</taxon>
    </lineage>
</organism>
<keyword evidence="3" id="KW-1185">Reference proteome</keyword>
<gene>
    <name evidence="2" type="ORF">EJ02DRAFT_458507</name>
</gene>
<dbReference type="Proteomes" id="UP000800038">
    <property type="component" value="Unassembled WGS sequence"/>
</dbReference>
<protein>
    <submittedName>
        <fullName evidence="2">Uncharacterized protein</fullName>
    </submittedName>
</protein>
<evidence type="ECO:0000313" key="3">
    <source>
        <dbReference type="Proteomes" id="UP000800038"/>
    </source>
</evidence>
<evidence type="ECO:0000313" key="2">
    <source>
        <dbReference type="EMBL" id="KAF1937717.1"/>
    </source>
</evidence>
<dbReference type="AlphaFoldDB" id="A0A6A5SK33"/>